<dbReference type="EMBL" id="MRCU01000008">
    <property type="protein sequence ID" value="RKK13600.1"/>
    <property type="molecule type" value="Genomic_DNA"/>
</dbReference>
<protein>
    <submittedName>
        <fullName evidence="1">Uncharacterized protein</fullName>
    </submittedName>
</protein>
<dbReference type="InterPro" id="IPR023213">
    <property type="entry name" value="CAT-like_dom_sf"/>
</dbReference>
<name>A0A3L6N7Q6_FUSOX</name>
<reference evidence="1 2" key="1">
    <citation type="journal article" date="2018" name="Sci. Rep.">
        <title>Characterisation of pathogen-specific regions and novel effector candidates in Fusarium oxysporum f. sp. cepae.</title>
        <authorList>
            <person name="Armitage A.D."/>
            <person name="Taylor A."/>
            <person name="Sobczyk M.K."/>
            <person name="Baxter L."/>
            <person name="Greenfield B.P."/>
            <person name="Bates H.J."/>
            <person name="Wilson F."/>
            <person name="Jackson A.C."/>
            <person name="Ott S."/>
            <person name="Harrison R.J."/>
            <person name="Clarkson J.P."/>
        </authorList>
    </citation>
    <scope>NUCLEOTIDE SEQUENCE [LARGE SCALE GENOMIC DNA]</scope>
    <source>
        <strain evidence="1 2">FoC_Fus2</strain>
    </source>
</reference>
<proteinExistence type="predicted"/>
<comment type="caution">
    <text evidence="1">The sequence shown here is derived from an EMBL/GenBank/DDBJ whole genome shotgun (WGS) entry which is preliminary data.</text>
</comment>
<evidence type="ECO:0000313" key="2">
    <source>
        <dbReference type="Proteomes" id="UP000270866"/>
    </source>
</evidence>
<dbReference type="Gene3D" id="3.30.559.10">
    <property type="entry name" value="Chloramphenicol acetyltransferase-like domain"/>
    <property type="match status" value="1"/>
</dbReference>
<sequence length="312" mass="35115">MLSQMTMSSSNGPPLALVIPMARLMDERIGRMRIRSKKDQTLVIGRIALDLVKDRKEESRLVFLPIQVVQSLRDKARERLDGKHILANEISNGDIITAIFTKLARINSESKYDISLSSTINLRDRIPELQGEKGEGFVHNAVHYATANFAIKPSTGLDDIALQNRRAVNKALEESDIKAGVRTLRELAKANQVMLICEPHHKLYSSSNWGGSWHGIDFTKAAPKSYDLSSHRKEMVVLGQSKTLKAPMRYRVVIMRRTSEGFWCDFAAPVETMALVDKFIRWDPSLGILLEEMESYGTSKSRRAFKSNCGVP</sequence>
<dbReference type="AlphaFoldDB" id="A0A3L6N7Q6"/>
<dbReference type="Proteomes" id="UP000270866">
    <property type="component" value="Chromosome 10"/>
</dbReference>
<gene>
    <name evidence="1" type="ORF">BFJ65_g12824</name>
</gene>
<accession>A0A3L6N7Q6</accession>
<organism evidence="1 2">
    <name type="scientific">Fusarium oxysporum f. sp. cepae</name>
    <dbReference type="NCBI Taxonomy" id="396571"/>
    <lineage>
        <taxon>Eukaryota</taxon>
        <taxon>Fungi</taxon>
        <taxon>Dikarya</taxon>
        <taxon>Ascomycota</taxon>
        <taxon>Pezizomycotina</taxon>
        <taxon>Sordariomycetes</taxon>
        <taxon>Hypocreomycetidae</taxon>
        <taxon>Hypocreales</taxon>
        <taxon>Nectriaceae</taxon>
        <taxon>Fusarium</taxon>
        <taxon>Fusarium oxysporum species complex</taxon>
    </lineage>
</organism>
<evidence type="ECO:0000313" key="1">
    <source>
        <dbReference type="EMBL" id="RKK13600.1"/>
    </source>
</evidence>